<keyword evidence="3" id="KW-1185">Reference proteome</keyword>
<dbReference type="AlphaFoldDB" id="M1DTN1"/>
<organism evidence="2 3">
    <name type="scientific">Solanum tuberosum</name>
    <name type="common">Potato</name>
    <dbReference type="NCBI Taxonomy" id="4113"/>
    <lineage>
        <taxon>Eukaryota</taxon>
        <taxon>Viridiplantae</taxon>
        <taxon>Streptophyta</taxon>
        <taxon>Embryophyta</taxon>
        <taxon>Tracheophyta</taxon>
        <taxon>Spermatophyta</taxon>
        <taxon>Magnoliopsida</taxon>
        <taxon>eudicotyledons</taxon>
        <taxon>Gunneridae</taxon>
        <taxon>Pentapetalae</taxon>
        <taxon>asterids</taxon>
        <taxon>lamiids</taxon>
        <taxon>Solanales</taxon>
        <taxon>Solanaceae</taxon>
        <taxon>Solanoideae</taxon>
        <taxon>Solaneae</taxon>
        <taxon>Solanum</taxon>
    </lineage>
</organism>
<reference evidence="2" key="2">
    <citation type="submission" date="2015-06" db="UniProtKB">
        <authorList>
            <consortium name="EnsemblPlants"/>
        </authorList>
    </citation>
    <scope>IDENTIFICATION</scope>
    <source>
        <strain evidence="2">DM1-3 516 R44</strain>
    </source>
</reference>
<dbReference type="EnsemblPlants" id="PGSC0003DMT400094210">
    <property type="protein sequence ID" value="PGSC0003DMT400094210"/>
    <property type="gene ID" value="PGSC0003DMG400043781"/>
</dbReference>
<name>M1DTN1_SOLTU</name>
<evidence type="ECO:0000256" key="1">
    <source>
        <dbReference type="SAM" id="MobiDB-lite"/>
    </source>
</evidence>
<dbReference type="PaxDb" id="4113-PGSC0003DMT400094210"/>
<feature type="compositionally biased region" description="Low complexity" evidence="1">
    <location>
        <begin position="1"/>
        <end position="17"/>
    </location>
</feature>
<dbReference type="HOGENOM" id="CLU_1513138_0_0_1"/>
<feature type="region of interest" description="Disordered" evidence="1">
    <location>
        <begin position="1"/>
        <end position="46"/>
    </location>
</feature>
<dbReference type="Proteomes" id="UP000011115">
    <property type="component" value="Unassembled WGS sequence"/>
</dbReference>
<feature type="compositionally biased region" description="Basic residues" evidence="1">
    <location>
        <begin position="18"/>
        <end position="32"/>
    </location>
</feature>
<evidence type="ECO:0000313" key="2">
    <source>
        <dbReference type="EnsemblPlants" id="PGSC0003DMT400094210"/>
    </source>
</evidence>
<dbReference type="Gramene" id="PGSC0003DMT400094210">
    <property type="protein sequence ID" value="PGSC0003DMT400094210"/>
    <property type="gene ID" value="PGSC0003DMG400043781"/>
</dbReference>
<dbReference type="InParanoid" id="M1DTN1"/>
<proteinExistence type="predicted"/>
<reference evidence="3" key="1">
    <citation type="journal article" date="2011" name="Nature">
        <title>Genome sequence and analysis of the tuber crop potato.</title>
        <authorList>
            <consortium name="The Potato Genome Sequencing Consortium"/>
        </authorList>
    </citation>
    <scope>NUCLEOTIDE SEQUENCE [LARGE SCALE GENOMIC DNA]</scope>
    <source>
        <strain evidence="3">cv. DM1-3 516 R44</strain>
    </source>
</reference>
<accession>M1DTN1</accession>
<sequence length="178" mass="19517">MSSSDSSDDSLVSPSPSFKRKASSVKKKKDQKKPRYDASGSLSPEDMQSGELETLVMGICIIVNDFLFEDIFGTKFSSVIQYMNGVRHDDFEVSLEGAKIVVAKPGADLFYFDLQDVVEMVFCIEKDTSTDVGKLRIAMTGIKHEGISMVNQLIKQVDSLKGEVSSSNTEPVISVQTS</sequence>
<evidence type="ECO:0000313" key="3">
    <source>
        <dbReference type="Proteomes" id="UP000011115"/>
    </source>
</evidence>
<protein>
    <submittedName>
        <fullName evidence="2">Uncharacterized protein</fullName>
    </submittedName>
</protein>